<sequence>METLDEFDNEYPLSMSFCKLISPEDFEVQSLSYTEQCLQELYINMERSPGICERVMRKRKQMDKEAAGLASFLKAKFFWTLQGEMNYCNYVGIAEMQEKVVQLKRDMQKVNNYARAAKAVKVRRPRQVTGKKQALEGGFCPSWARTSGSTAPPKFTMPRVFGPFPELMSKQVLLALFLNALSSNSMIDLHPMVLNPGGFHASLQAGNHLNKLSPNPSPQKTGPSDMKSTPSVFDTPMLSRFQSGSEDDMDNEKPGPSSPPKGA</sequence>
<proteinExistence type="predicted"/>
<reference evidence="2" key="2">
    <citation type="submission" date="2025-09" db="UniProtKB">
        <authorList>
            <consortium name="Ensembl"/>
        </authorList>
    </citation>
    <scope>IDENTIFICATION</scope>
</reference>
<name>A0A674JAW3_9SAUR</name>
<evidence type="ECO:0000313" key="3">
    <source>
        <dbReference type="Proteomes" id="UP000472274"/>
    </source>
</evidence>
<evidence type="ECO:0000313" key="2">
    <source>
        <dbReference type="Ensembl" id="ENSTMTP00000019021.1"/>
    </source>
</evidence>
<dbReference type="AlphaFoldDB" id="A0A674JAW3"/>
<dbReference type="PANTHER" id="PTHR36867:SF1">
    <property type="entry name" value="RIKEN CDNA 2610318N02 GENE"/>
    <property type="match status" value="1"/>
</dbReference>
<dbReference type="Ensembl" id="ENSTMTT00000019689.1">
    <property type="protein sequence ID" value="ENSTMTP00000019021.1"/>
    <property type="gene ID" value="ENSTMTG00000013935.1"/>
</dbReference>
<dbReference type="Proteomes" id="UP000472274">
    <property type="component" value="Unplaced"/>
</dbReference>
<protein>
    <submittedName>
        <fullName evidence="2">Uncharacterized protein</fullName>
    </submittedName>
</protein>
<reference evidence="2" key="1">
    <citation type="submission" date="2025-08" db="UniProtKB">
        <authorList>
            <consortium name="Ensembl"/>
        </authorList>
    </citation>
    <scope>IDENTIFICATION</scope>
</reference>
<accession>A0A674JAW3</accession>
<evidence type="ECO:0000256" key="1">
    <source>
        <dbReference type="SAM" id="MobiDB-lite"/>
    </source>
</evidence>
<feature type="compositionally biased region" description="Polar residues" evidence="1">
    <location>
        <begin position="205"/>
        <end position="232"/>
    </location>
</feature>
<dbReference type="PANTHER" id="PTHR36867">
    <property type="entry name" value="MCG131172, ISOFORM CRA_A"/>
    <property type="match status" value="1"/>
</dbReference>
<keyword evidence="3" id="KW-1185">Reference proteome</keyword>
<organism evidence="2 3">
    <name type="scientific">Terrapene triunguis</name>
    <name type="common">Three-toed box turtle</name>
    <dbReference type="NCBI Taxonomy" id="2587831"/>
    <lineage>
        <taxon>Eukaryota</taxon>
        <taxon>Metazoa</taxon>
        <taxon>Chordata</taxon>
        <taxon>Craniata</taxon>
        <taxon>Vertebrata</taxon>
        <taxon>Euteleostomi</taxon>
        <taxon>Archelosauria</taxon>
        <taxon>Testudinata</taxon>
        <taxon>Testudines</taxon>
        <taxon>Cryptodira</taxon>
        <taxon>Durocryptodira</taxon>
        <taxon>Testudinoidea</taxon>
        <taxon>Emydidae</taxon>
        <taxon>Terrapene</taxon>
    </lineage>
</organism>
<dbReference type="GeneTree" id="ENSGT00390000004807"/>
<dbReference type="InParanoid" id="A0A674JAW3"/>
<gene>
    <name evidence="2" type="primary">LOC112105297</name>
</gene>
<feature type="region of interest" description="Disordered" evidence="1">
    <location>
        <begin position="205"/>
        <end position="263"/>
    </location>
</feature>